<dbReference type="Proteomes" id="UP000783588">
    <property type="component" value="Unassembled WGS sequence"/>
</dbReference>
<keyword evidence="6" id="KW-1185">Reference proteome</keyword>
<dbReference type="PANTHER" id="PTHR33392">
    <property type="entry name" value="POLYISOPRENYL-TEICHOIC ACID--PEPTIDOGLYCAN TEICHOIC ACID TRANSFERASE TAGU"/>
    <property type="match status" value="1"/>
</dbReference>
<reference evidence="5 6" key="1">
    <citation type="submission" date="2021-06" db="EMBL/GenBank/DDBJ databases">
        <authorList>
            <person name="Sun Q."/>
            <person name="Li D."/>
        </authorList>
    </citation>
    <scope>NUCLEOTIDE SEQUENCE [LARGE SCALE GENOMIC DNA]</scope>
    <source>
        <strain evidence="5 6">MSJd-7</strain>
    </source>
</reference>
<feature type="region of interest" description="Disordered" evidence="2">
    <location>
        <begin position="351"/>
        <end position="370"/>
    </location>
</feature>
<keyword evidence="3" id="KW-0812">Transmembrane</keyword>
<keyword evidence="3" id="KW-1133">Transmembrane helix</keyword>
<gene>
    <name evidence="5" type="ORF">KQI75_06790</name>
</gene>
<feature type="transmembrane region" description="Helical" evidence="3">
    <location>
        <begin position="12"/>
        <end position="36"/>
    </location>
</feature>
<dbReference type="InterPro" id="IPR050922">
    <property type="entry name" value="LytR/CpsA/Psr_CW_biosynth"/>
</dbReference>
<evidence type="ECO:0000256" key="1">
    <source>
        <dbReference type="ARBA" id="ARBA00006068"/>
    </source>
</evidence>
<keyword evidence="3" id="KW-0472">Membrane</keyword>
<name>A0ABS6ES55_9FIRM</name>
<proteinExistence type="inferred from homology"/>
<dbReference type="EMBL" id="JAHLQI010000003">
    <property type="protein sequence ID" value="MBU5490325.1"/>
    <property type="molecule type" value="Genomic_DNA"/>
</dbReference>
<comment type="similarity">
    <text evidence="1">Belongs to the LytR/CpsA/Psr (LCP) family.</text>
</comment>
<protein>
    <submittedName>
        <fullName evidence="5">LCP family protein</fullName>
    </submittedName>
</protein>
<evidence type="ECO:0000313" key="5">
    <source>
        <dbReference type="EMBL" id="MBU5490325.1"/>
    </source>
</evidence>
<dbReference type="Pfam" id="PF03816">
    <property type="entry name" value="LytR_cpsA_psr"/>
    <property type="match status" value="1"/>
</dbReference>
<evidence type="ECO:0000256" key="2">
    <source>
        <dbReference type="SAM" id="MobiDB-lite"/>
    </source>
</evidence>
<feature type="domain" description="Cell envelope-related transcriptional attenuator" evidence="4">
    <location>
        <begin position="78"/>
        <end position="226"/>
    </location>
</feature>
<accession>A0ABS6ES55</accession>
<evidence type="ECO:0000259" key="4">
    <source>
        <dbReference type="Pfam" id="PF03816"/>
    </source>
</evidence>
<dbReference type="InterPro" id="IPR004474">
    <property type="entry name" value="LytR_CpsA_psr"/>
</dbReference>
<comment type="caution">
    <text evidence="5">The sequence shown here is derived from an EMBL/GenBank/DDBJ whole genome shotgun (WGS) entry which is preliminary data.</text>
</comment>
<feature type="compositionally biased region" description="Low complexity" evidence="2">
    <location>
        <begin position="358"/>
        <end position="370"/>
    </location>
</feature>
<organism evidence="5 6">
    <name type="scientific">Butyricicoccus intestinisimiae</name>
    <dbReference type="NCBI Taxonomy" id="2841509"/>
    <lineage>
        <taxon>Bacteria</taxon>
        <taxon>Bacillati</taxon>
        <taxon>Bacillota</taxon>
        <taxon>Clostridia</taxon>
        <taxon>Eubacteriales</taxon>
        <taxon>Butyricicoccaceae</taxon>
        <taxon>Butyricicoccus</taxon>
    </lineage>
</organism>
<dbReference type="PANTHER" id="PTHR33392:SF6">
    <property type="entry name" value="POLYISOPRENYL-TEICHOIC ACID--PEPTIDOGLYCAN TEICHOIC ACID TRANSFERASE TAGU"/>
    <property type="match status" value="1"/>
</dbReference>
<evidence type="ECO:0000256" key="3">
    <source>
        <dbReference type="SAM" id="Phobius"/>
    </source>
</evidence>
<evidence type="ECO:0000313" key="6">
    <source>
        <dbReference type="Proteomes" id="UP000783588"/>
    </source>
</evidence>
<sequence length="370" mass="41530">MKKKRNKQLNRILAVLIIVAAVCVGGYFAFCFWVNASGMITGEDAKVDQGSAIVVNGANRREGVFSLLICATDEEEKRTDSMMLLVFDTKNKKANILNIPRDSLVDCDRTGAGRKINAAYAYGVDEMMDEVSTVIGFRPDKYLVANFDAIAKIVDVVGGVDYDVPFDMSYHDASQDLSIEFKKGEQHLNGKQVVEYLRWRHNDDGTGYDDGDIGRVTKLQDFLVTVGGAVLQPSNILKIPEIASAVTENVKTDLSTSQILWIGMQGMKMDMKQDVKMETLYGDSARVNFGLDIWFYILDEDMIIDQINKSFNPYTYELTEDDFDIVTPKTYGIYSEDWRQEKALRYQTYKNEKKKSAKQGSGSASVADDE</sequence>
<dbReference type="RefSeq" id="WP_216469989.1">
    <property type="nucleotide sequence ID" value="NZ_JAHLQI010000003.1"/>
</dbReference>
<dbReference type="NCBIfam" id="TIGR00350">
    <property type="entry name" value="lytR_cpsA_psr"/>
    <property type="match status" value="1"/>
</dbReference>